<sequence>MQHLFRTFTKRFFIISNIVVAALFLLACCTAFLNPDTFWFISLLGVTFVAWLIMNVGFVVFWLLFKSKWAILSFVVLLVGWPQINACFAFHPFAKFDKKKKPNSIRVMQWNVARWDEMNKYWAPGKVSKRKKMFEYIASNDIDILCVEEFFESNNTKEFAKNIPYITDTLHFPYHYFAMDHRRWDSLYETGVCIFSKYPIVDTFRKRYGGPDSLKNNESFIWTDIDVEGKRIRVFATHMQSMLFGGKEYRQIKQLRQSTDSAVVNTKGIIKKFRRAYALRMHQVNIIKPVLDNSPYPEIMCGDFNEVPNSYIYFQMKGNRQDAFSKKAFGISRTLSFISPTLRIDYILPNKQFKVLQYKSDKVALSDHYPVIADLQLPE</sequence>
<comment type="caution">
    <text evidence="3">The sequence shown here is derived from an EMBL/GenBank/DDBJ whole genome shotgun (WGS) entry which is preliminary data.</text>
</comment>
<feature type="transmembrane region" description="Helical" evidence="1">
    <location>
        <begin position="71"/>
        <end position="94"/>
    </location>
</feature>
<keyword evidence="4" id="KW-1185">Reference proteome</keyword>
<keyword evidence="1" id="KW-0812">Transmembrane</keyword>
<accession>A0A9E2SDT1</accession>
<dbReference type="PROSITE" id="PS51257">
    <property type="entry name" value="PROKAR_LIPOPROTEIN"/>
    <property type="match status" value="1"/>
</dbReference>
<name>A0A9E2SDT1_9BACT</name>
<evidence type="ECO:0000259" key="2">
    <source>
        <dbReference type="Pfam" id="PF03372"/>
    </source>
</evidence>
<dbReference type="RefSeq" id="WP_217791740.1">
    <property type="nucleotide sequence ID" value="NZ_JAHSPG010000009.1"/>
</dbReference>
<dbReference type="AlphaFoldDB" id="A0A9E2SDT1"/>
<dbReference type="PANTHER" id="PTHR14859">
    <property type="entry name" value="CALCOFLUOR WHITE HYPERSENSITIVE PROTEIN PRECURSOR"/>
    <property type="match status" value="1"/>
</dbReference>
<dbReference type="EMBL" id="JAHSPG010000009">
    <property type="protein sequence ID" value="MBV4358075.1"/>
    <property type="molecule type" value="Genomic_DNA"/>
</dbReference>
<dbReference type="Pfam" id="PF03372">
    <property type="entry name" value="Exo_endo_phos"/>
    <property type="match status" value="1"/>
</dbReference>
<organism evidence="3 4">
    <name type="scientific">Pinibacter aurantiacus</name>
    <dbReference type="NCBI Taxonomy" id="2851599"/>
    <lineage>
        <taxon>Bacteria</taxon>
        <taxon>Pseudomonadati</taxon>
        <taxon>Bacteroidota</taxon>
        <taxon>Chitinophagia</taxon>
        <taxon>Chitinophagales</taxon>
        <taxon>Chitinophagaceae</taxon>
        <taxon>Pinibacter</taxon>
    </lineage>
</organism>
<dbReference type="GO" id="GO:0004519">
    <property type="term" value="F:endonuclease activity"/>
    <property type="evidence" value="ECO:0007669"/>
    <property type="project" value="UniProtKB-KW"/>
</dbReference>
<gene>
    <name evidence="3" type="ORF">KTO63_13000</name>
</gene>
<keyword evidence="3" id="KW-0378">Hydrolase</keyword>
<evidence type="ECO:0000313" key="4">
    <source>
        <dbReference type="Proteomes" id="UP000812270"/>
    </source>
</evidence>
<dbReference type="GO" id="GO:0006506">
    <property type="term" value="P:GPI anchor biosynthetic process"/>
    <property type="evidence" value="ECO:0007669"/>
    <property type="project" value="TreeGrafter"/>
</dbReference>
<dbReference type="InterPro" id="IPR051916">
    <property type="entry name" value="GPI-anchor_lipid_remodeler"/>
</dbReference>
<proteinExistence type="predicted"/>
<dbReference type="InterPro" id="IPR005135">
    <property type="entry name" value="Endo/exonuclease/phosphatase"/>
</dbReference>
<dbReference type="Proteomes" id="UP000812270">
    <property type="component" value="Unassembled WGS sequence"/>
</dbReference>
<feature type="transmembrane region" description="Helical" evidence="1">
    <location>
        <begin position="12"/>
        <end position="33"/>
    </location>
</feature>
<evidence type="ECO:0000256" key="1">
    <source>
        <dbReference type="SAM" id="Phobius"/>
    </source>
</evidence>
<keyword evidence="3" id="KW-0540">Nuclease</keyword>
<protein>
    <submittedName>
        <fullName evidence="3">Endonuclease/exonuclease/phosphatase family protein</fullName>
    </submittedName>
</protein>
<feature type="domain" description="Endonuclease/exonuclease/phosphatase" evidence="2">
    <location>
        <begin position="110"/>
        <end position="368"/>
    </location>
</feature>
<keyword evidence="3" id="KW-0255">Endonuclease</keyword>
<keyword evidence="1" id="KW-1133">Transmembrane helix</keyword>
<evidence type="ECO:0000313" key="3">
    <source>
        <dbReference type="EMBL" id="MBV4358075.1"/>
    </source>
</evidence>
<feature type="transmembrane region" description="Helical" evidence="1">
    <location>
        <begin position="39"/>
        <end position="64"/>
    </location>
</feature>
<dbReference type="GO" id="GO:0016020">
    <property type="term" value="C:membrane"/>
    <property type="evidence" value="ECO:0007669"/>
    <property type="project" value="GOC"/>
</dbReference>
<dbReference type="PANTHER" id="PTHR14859:SF15">
    <property type="entry name" value="ENDONUCLEASE_EXONUCLEASE_PHOSPHATASE DOMAIN-CONTAINING PROTEIN"/>
    <property type="match status" value="1"/>
</dbReference>
<keyword evidence="1" id="KW-0472">Membrane</keyword>
<reference evidence="3" key="1">
    <citation type="submission" date="2021-06" db="EMBL/GenBank/DDBJ databases">
        <authorList>
            <person name="Huq M.A."/>
        </authorList>
    </citation>
    <scope>NUCLEOTIDE SEQUENCE</scope>
    <source>
        <strain evidence="3">MAH-26</strain>
    </source>
</reference>
<dbReference type="CDD" id="cd09084">
    <property type="entry name" value="EEP-2"/>
    <property type="match status" value="1"/>
</dbReference>